<organism evidence="16 17">
    <name type="scientific">Pontivivens ytuae</name>
    <dbReference type="NCBI Taxonomy" id="2789856"/>
    <lineage>
        <taxon>Bacteria</taxon>
        <taxon>Pseudomonadati</taxon>
        <taxon>Pseudomonadota</taxon>
        <taxon>Alphaproteobacteria</taxon>
        <taxon>Rhodobacterales</taxon>
        <taxon>Paracoccaceae</taxon>
        <taxon>Pontivivens</taxon>
    </lineage>
</organism>
<dbReference type="InterPro" id="IPR001228">
    <property type="entry name" value="IspD"/>
</dbReference>
<evidence type="ECO:0000256" key="7">
    <source>
        <dbReference type="ARBA" id="ARBA00009789"/>
    </source>
</evidence>
<dbReference type="InterPro" id="IPR034683">
    <property type="entry name" value="IspD/TarI"/>
</dbReference>
<dbReference type="Gene3D" id="3.30.1330.50">
    <property type="entry name" value="2-C-methyl-D-erythritol 2,4-cyclodiphosphate synthase"/>
    <property type="match status" value="1"/>
</dbReference>
<evidence type="ECO:0000256" key="9">
    <source>
        <dbReference type="ARBA" id="ARBA00022695"/>
    </source>
</evidence>
<dbReference type="GO" id="GO:0046872">
    <property type="term" value="F:metal ion binding"/>
    <property type="evidence" value="ECO:0007669"/>
    <property type="project" value="UniProtKB-KW"/>
</dbReference>
<evidence type="ECO:0000256" key="3">
    <source>
        <dbReference type="ARBA" id="ARBA00001968"/>
    </source>
</evidence>
<comment type="caution">
    <text evidence="14">Lacks conserved residue(s) required for the propagation of feature annotation.</text>
</comment>
<comment type="pathway">
    <text evidence="5 14">Isoprenoid biosynthesis; isopentenyl diphosphate biosynthesis via DXP pathway; isopentenyl diphosphate from 1-deoxy-D-xylulose 5-phosphate: step 2/6.</text>
</comment>
<dbReference type="HAMAP" id="MF_00108">
    <property type="entry name" value="IspD"/>
    <property type="match status" value="1"/>
</dbReference>
<dbReference type="InterPro" id="IPR029044">
    <property type="entry name" value="Nucleotide-diphossugar_trans"/>
</dbReference>
<feature type="domain" description="2-C-methyl-D-erythritol 2,4-cyclodiphosphate synthase" evidence="15">
    <location>
        <begin position="225"/>
        <end position="377"/>
    </location>
</feature>
<proteinExistence type="inferred from homology"/>
<dbReference type="NCBIfam" id="TIGR00453">
    <property type="entry name" value="ispD"/>
    <property type="match status" value="1"/>
</dbReference>
<sequence length="380" mass="39849">MRTAAIIVAAGRGTRAGGPVPKQYAALGGVPVLRRTIQALLPEVEQVQVVIHPDDRAHYETAVEGLALPAPVPGGATRADSVRAGLEALAADPPDVVLIHDAARPFVSATLIRAVTKALEEAEGACPALPVVDALWQGSDALEVPRAREGLLRAQTPQGFRFASILAAHRANTQDLADDVAVARVAEIEVVAVPGEERNFKITTPADLARAAREVERMTPTMDVRTGTGFDVHRLVPGDHVTLCGVEIPHDRALSGHSDADVAMHAITDAIFGALSEGDIGQWFPPSDPQWKGAASHIFLEKAVERAGARGAAITHLDCTIICEQPKIGPHAAAMRARIAEICGLAPERVSVKATTSERLGFPGRGEGIAAQAAATLVFA</sequence>
<dbReference type="Gene3D" id="3.90.550.10">
    <property type="entry name" value="Spore Coat Polysaccharide Biosynthesis Protein SpsA, Chain A"/>
    <property type="match status" value="1"/>
</dbReference>
<dbReference type="KEGG" id="poz:I0K15_19305"/>
<dbReference type="EMBL" id="CP064942">
    <property type="protein sequence ID" value="QPH53892.1"/>
    <property type="molecule type" value="Genomic_DNA"/>
</dbReference>
<dbReference type="PANTHER" id="PTHR43181:SF1">
    <property type="entry name" value="2-C-METHYL-D-ERYTHRITOL 2,4-CYCLODIPHOSPHATE SYNTHASE, CHLOROPLASTIC"/>
    <property type="match status" value="1"/>
</dbReference>
<dbReference type="GO" id="GO:0050518">
    <property type="term" value="F:2-C-methyl-D-erythritol 4-phosphate cytidylyltransferase activity"/>
    <property type="evidence" value="ECO:0007669"/>
    <property type="project" value="UniProtKB-UniRule"/>
</dbReference>
<feature type="binding site" evidence="14">
    <location>
        <begin position="355"/>
        <end position="358"/>
    </location>
    <ligand>
        <name>4-CDP-2-C-methyl-D-erythritol 2-phosphate</name>
        <dbReference type="ChEBI" id="CHEBI:57919"/>
    </ligand>
</feature>
<feature type="site" description="Transition state stabilizer" evidence="14">
    <location>
        <position position="15"/>
    </location>
</feature>
<feature type="site" description="Transition state stabilizer" evidence="14">
    <location>
        <position position="257"/>
    </location>
</feature>
<dbReference type="RefSeq" id="WP_196103101.1">
    <property type="nucleotide sequence ID" value="NZ_CP064942.1"/>
</dbReference>
<feature type="site" description="Positions MEP for the nucleophilic attack" evidence="14">
    <location>
        <position position="148"/>
    </location>
</feature>
<dbReference type="Pfam" id="PF01128">
    <property type="entry name" value="IspD"/>
    <property type="match status" value="1"/>
</dbReference>
<feature type="region of interest" description="2-C-methyl-D-erythritol 4-phosphate cytidylyltransferase" evidence="14">
    <location>
        <begin position="1"/>
        <end position="224"/>
    </location>
</feature>
<feature type="binding site" evidence="14">
    <location>
        <begin position="257"/>
        <end position="258"/>
    </location>
    <ligand>
        <name>4-CDP-2-C-methyl-D-erythritol 2-phosphate</name>
        <dbReference type="ChEBI" id="CHEBI:57919"/>
    </ligand>
</feature>
<evidence type="ECO:0000256" key="6">
    <source>
        <dbReference type="ARBA" id="ARBA00008480"/>
    </source>
</evidence>
<feature type="region of interest" description="2-C-methyl-D-erythritol 2,4-cyclodiphosphate synthase" evidence="14">
    <location>
        <begin position="225"/>
        <end position="380"/>
    </location>
</feature>
<feature type="binding site" evidence="14">
    <location>
        <begin position="279"/>
        <end position="281"/>
    </location>
    <ligand>
        <name>4-CDP-2-C-methyl-D-erythritol 2-phosphate</name>
        <dbReference type="ChEBI" id="CHEBI:57919"/>
    </ligand>
</feature>
<dbReference type="SUPFAM" id="SSF53448">
    <property type="entry name" value="Nucleotide-diphospho-sugar transferases"/>
    <property type="match status" value="1"/>
</dbReference>
<feature type="binding site" evidence="14">
    <location>
        <position position="265"/>
    </location>
    <ligand>
        <name>a divalent metal cation</name>
        <dbReference type="ChEBI" id="CHEBI:60240"/>
    </ligand>
</feature>
<evidence type="ECO:0000256" key="12">
    <source>
        <dbReference type="ARBA" id="ARBA00023239"/>
    </source>
</evidence>
<keyword evidence="12 14" id="KW-0456">Lyase</keyword>
<comment type="similarity">
    <text evidence="14">In the C-terminal section; belongs to the IspF family.</text>
</comment>
<comment type="similarity">
    <text evidence="7">Belongs to the IspD/TarI cytidylyltransferase family. IspD subfamily.</text>
</comment>
<feature type="site" description="Positions MEP for the nucleophilic attack" evidence="14">
    <location>
        <position position="201"/>
    </location>
</feature>
<comment type="cofactor">
    <cofactor evidence="3 14">
        <name>a divalent metal cation</name>
        <dbReference type="ChEBI" id="CHEBI:60240"/>
    </cofactor>
</comment>
<dbReference type="InterPro" id="IPR036571">
    <property type="entry name" value="MECDP_synthase_sf"/>
</dbReference>
<dbReference type="InterPro" id="IPR018294">
    <property type="entry name" value="ISPD_synthase_CS"/>
</dbReference>
<dbReference type="PANTHER" id="PTHR43181">
    <property type="entry name" value="2-C-METHYL-D-ERYTHRITOL 2,4-CYCLODIPHOSPHATE SYNTHASE, CHLOROPLASTIC"/>
    <property type="match status" value="1"/>
</dbReference>
<keyword evidence="10 14" id="KW-0479">Metal-binding</keyword>
<comment type="function">
    <text evidence="14">Bifunctional enzyme that catalyzes the formation of 4-diphosphocytidyl-2-C-methyl-D-erythritol from CTP and 2-C-methyl-D-erythritol 4-phosphate (MEP) (IspD), and catalyzes the conversion of 4-diphosphocytidyl-2-C-methyl-D-erythritol 2-phosphate (CDP-ME2P) to 2-C-methyl-D-erythritol 2,4-cyclodiphosphate (ME-CPP) with a corresponding release of cytidine 5-monophosphate (CMP) (IspF).</text>
</comment>
<dbReference type="SUPFAM" id="SSF69765">
    <property type="entry name" value="IpsF-like"/>
    <property type="match status" value="1"/>
</dbReference>
<comment type="similarity">
    <text evidence="6">Belongs to the IspF family.</text>
</comment>
<keyword evidence="17" id="KW-1185">Reference proteome</keyword>
<dbReference type="HAMAP" id="MF_00107">
    <property type="entry name" value="IspF"/>
    <property type="match status" value="1"/>
</dbReference>
<evidence type="ECO:0000256" key="13">
    <source>
        <dbReference type="ARBA" id="ARBA00023268"/>
    </source>
</evidence>
<evidence type="ECO:0000256" key="4">
    <source>
        <dbReference type="ARBA" id="ARBA00004709"/>
    </source>
</evidence>
<reference evidence="16 17" key="1">
    <citation type="submission" date="2020-11" db="EMBL/GenBank/DDBJ databases">
        <title>Description of Pontivivens ytuae sp. nov. isolated from deep sea sediment of Mariana Trench.</title>
        <authorList>
            <person name="Wang Z."/>
            <person name="Sun Q.-L."/>
            <person name="Xu X.-D."/>
            <person name="Tang Y.-Z."/>
            <person name="Zhang J."/>
        </authorList>
    </citation>
    <scope>NUCLEOTIDE SEQUENCE [LARGE SCALE GENOMIC DNA]</scope>
    <source>
        <strain evidence="16 17">MT2928</strain>
    </source>
</reference>
<comment type="catalytic activity">
    <reaction evidence="1 14">
        <text>4-CDP-2-C-methyl-D-erythritol 2-phosphate = 2-C-methyl-D-erythritol 2,4-cyclic diphosphate + CMP</text>
        <dbReference type="Rhea" id="RHEA:23864"/>
        <dbReference type="ChEBI" id="CHEBI:57919"/>
        <dbReference type="ChEBI" id="CHEBI:58483"/>
        <dbReference type="ChEBI" id="CHEBI:60377"/>
        <dbReference type="EC" id="4.6.1.12"/>
    </reaction>
</comment>
<dbReference type="GO" id="GO:0016114">
    <property type="term" value="P:terpenoid biosynthetic process"/>
    <property type="evidence" value="ECO:0007669"/>
    <property type="project" value="InterPro"/>
</dbReference>
<dbReference type="CDD" id="cd02516">
    <property type="entry name" value="CDP-ME_synthetase"/>
    <property type="match status" value="1"/>
</dbReference>
<feature type="binding site" evidence="14">
    <location>
        <position position="362"/>
    </location>
    <ligand>
        <name>4-CDP-2-C-methyl-D-erythritol 2-phosphate</name>
        <dbReference type="ChEBI" id="CHEBI:57919"/>
    </ligand>
</feature>
<evidence type="ECO:0000313" key="16">
    <source>
        <dbReference type="EMBL" id="QPH53892.1"/>
    </source>
</evidence>
<dbReference type="HAMAP" id="MF_01520">
    <property type="entry name" value="IspDF"/>
    <property type="match status" value="1"/>
</dbReference>
<dbReference type="PROSITE" id="PS01295">
    <property type="entry name" value="ISPD"/>
    <property type="match status" value="1"/>
</dbReference>
<evidence type="ECO:0000256" key="5">
    <source>
        <dbReference type="ARBA" id="ARBA00004787"/>
    </source>
</evidence>
<comment type="similarity">
    <text evidence="14">In the N-terminal section; belongs to the IspD/TarI cytidylyltransferase family. IspD subfamily.</text>
</comment>
<dbReference type="GO" id="GO:0019288">
    <property type="term" value="P:isopentenyl diphosphate biosynthetic process, methylerythritol 4-phosphate pathway"/>
    <property type="evidence" value="ECO:0007669"/>
    <property type="project" value="UniProtKB-UniRule"/>
</dbReference>
<evidence type="ECO:0000256" key="14">
    <source>
        <dbReference type="HAMAP-Rule" id="MF_01520"/>
    </source>
</evidence>
<dbReference type="InterPro" id="IPR026596">
    <property type="entry name" value="IspD/F"/>
</dbReference>
<feature type="site" description="Transition state stabilizer" evidence="14">
    <location>
        <position position="22"/>
    </location>
</feature>
<evidence type="ECO:0000256" key="10">
    <source>
        <dbReference type="ARBA" id="ARBA00022723"/>
    </source>
</evidence>
<dbReference type="NCBIfam" id="NF006899">
    <property type="entry name" value="PRK09382.1"/>
    <property type="match status" value="1"/>
</dbReference>
<evidence type="ECO:0000259" key="15">
    <source>
        <dbReference type="Pfam" id="PF02542"/>
    </source>
</evidence>
<feature type="binding site" evidence="14">
    <location>
        <position position="231"/>
    </location>
    <ligand>
        <name>a divalent metal cation</name>
        <dbReference type="ChEBI" id="CHEBI:60240"/>
    </ligand>
</feature>
<evidence type="ECO:0000256" key="8">
    <source>
        <dbReference type="ARBA" id="ARBA00022679"/>
    </source>
</evidence>
<feature type="binding site" evidence="14">
    <location>
        <position position="365"/>
    </location>
    <ligand>
        <name>4-CDP-2-C-methyl-D-erythritol 2-phosphate</name>
        <dbReference type="ChEBI" id="CHEBI:57919"/>
    </ligand>
</feature>
<feature type="binding site" evidence="14">
    <location>
        <position position="233"/>
    </location>
    <ligand>
        <name>a divalent metal cation</name>
        <dbReference type="ChEBI" id="CHEBI:60240"/>
    </ligand>
</feature>
<dbReference type="UniPathway" id="UPA00056">
    <property type="reaction ID" value="UER00093"/>
</dbReference>
<gene>
    <name evidence="14" type="primary">ispDF</name>
    <name evidence="16" type="ORF">I0K15_19305</name>
</gene>
<dbReference type="AlphaFoldDB" id="A0A7S9LRH2"/>
<evidence type="ECO:0000313" key="17">
    <source>
        <dbReference type="Proteomes" id="UP000594800"/>
    </source>
</evidence>
<comment type="pathway">
    <text evidence="4 14">Isoprenoid biosynthesis; isopentenyl diphosphate biosynthesis via DXP pathway; isopentenyl diphosphate from 1-deoxy-D-xylulose 5-phosphate: step 4/6.</text>
</comment>
<keyword evidence="8 14" id="KW-0808">Transferase</keyword>
<dbReference type="EC" id="2.7.7.60" evidence="14"/>
<dbReference type="InterPro" id="IPR020555">
    <property type="entry name" value="MECDP_synthase_CS"/>
</dbReference>
<keyword evidence="11 14" id="KW-0414">Isoprene biosynthesis</keyword>
<evidence type="ECO:0000256" key="2">
    <source>
        <dbReference type="ARBA" id="ARBA00001282"/>
    </source>
</evidence>
<comment type="catalytic activity">
    <reaction evidence="2 14">
        <text>2-C-methyl-D-erythritol 4-phosphate + CTP + H(+) = 4-CDP-2-C-methyl-D-erythritol + diphosphate</text>
        <dbReference type="Rhea" id="RHEA:13429"/>
        <dbReference type="ChEBI" id="CHEBI:15378"/>
        <dbReference type="ChEBI" id="CHEBI:33019"/>
        <dbReference type="ChEBI" id="CHEBI:37563"/>
        <dbReference type="ChEBI" id="CHEBI:57823"/>
        <dbReference type="ChEBI" id="CHEBI:58262"/>
        <dbReference type="EC" id="2.7.7.60"/>
    </reaction>
</comment>
<dbReference type="PROSITE" id="PS01350">
    <property type="entry name" value="ISPF"/>
    <property type="match status" value="1"/>
</dbReference>
<dbReference type="InterPro" id="IPR003526">
    <property type="entry name" value="MECDP_synthase"/>
</dbReference>
<dbReference type="CDD" id="cd00554">
    <property type="entry name" value="MECDP_synthase"/>
    <property type="match status" value="1"/>
</dbReference>
<evidence type="ECO:0000256" key="11">
    <source>
        <dbReference type="ARBA" id="ARBA00023229"/>
    </source>
</evidence>
<protein>
    <recommendedName>
        <fullName evidence="14">Bifunctional enzyme IspD/IspF</fullName>
    </recommendedName>
    <domain>
        <recommendedName>
            <fullName evidence="14">2-C-methyl-D-erythritol 4-phosphate cytidylyltransferase</fullName>
            <ecNumber evidence="14">2.7.7.60</ecNumber>
        </recommendedName>
        <alternativeName>
            <fullName evidence="14">4-diphosphocytidyl-2C-methyl-D-erythritol synthase</fullName>
        </alternativeName>
        <alternativeName>
            <fullName evidence="14">MEP cytidylyltransferase</fullName>
            <shortName evidence="14">MCT</shortName>
        </alternativeName>
    </domain>
    <domain>
        <recommendedName>
            <fullName evidence="14">2-C-methyl-D-erythritol 2,4-cyclodiphosphate synthase</fullName>
            <shortName evidence="14">MECDP-synthase</shortName>
            <shortName evidence="14">MECPP-synthase</shortName>
            <shortName evidence="14">MECPS</shortName>
            <ecNumber evidence="14">4.6.1.12</ecNumber>
        </recommendedName>
    </domain>
</protein>
<feature type="site" description="Transition state stabilizer" evidence="14">
    <location>
        <position position="356"/>
    </location>
</feature>
<dbReference type="Pfam" id="PF02542">
    <property type="entry name" value="YgbB"/>
    <property type="match status" value="1"/>
</dbReference>
<keyword evidence="13 14" id="KW-0511">Multifunctional enzyme</keyword>
<dbReference type="EC" id="4.6.1.12" evidence="14"/>
<evidence type="ECO:0000256" key="1">
    <source>
        <dbReference type="ARBA" id="ARBA00000200"/>
    </source>
</evidence>
<dbReference type="GO" id="GO:0008685">
    <property type="term" value="F:2-C-methyl-D-erythritol 2,4-cyclodiphosphate synthase activity"/>
    <property type="evidence" value="ECO:0007669"/>
    <property type="project" value="UniProtKB-UniRule"/>
</dbReference>
<keyword evidence="9 14" id="KW-0548">Nucleotidyltransferase</keyword>
<accession>A0A7S9LRH2</accession>
<dbReference type="Proteomes" id="UP000594800">
    <property type="component" value="Chromosome"/>
</dbReference>
<feature type="binding site" evidence="14">
    <location>
        <begin position="231"/>
        <end position="233"/>
    </location>
    <ligand>
        <name>4-CDP-2-C-methyl-D-erythritol 2-phosphate</name>
        <dbReference type="ChEBI" id="CHEBI:57919"/>
    </ligand>
</feature>
<name>A0A7S9LRH2_9RHOB</name>
<dbReference type="NCBIfam" id="TIGR00151">
    <property type="entry name" value="ispF"/>
    <property type="match status" value="1"/>
</dbReference>